<dbReference type="EMBL" id="PYMH01000015">
    <property type="protein sequence ID" value="PSU30849.1"/>
    <property type="molecule type" value="Genomic_DNA"/>
</dbReference>
<dbReference type="RefSeq" id="WP_107351095.1">
    <property type="nucleotide sequence ID" value="NZ_PYMH01000015.1"/>
</dbReference>
<dbReference type="InterPro" id="IPR001763">
    <property type="entry name" value="Rhodanese-like_dom"/>
</dbReference>
<evidence type="ECO:0000313" key="3">
    <source>
        <dbReference type="EMBL" id="PSU30849.1"/>
    </source>
</evidence>
<reference evidence="3 4" key="1">
    <citation type="submission" date="2018-03" db="EMBL/GenBank/DDBJ databases">
        <title>Whole genome sequencing of Histamine producing bacteria.</title>
        <authorList>
            <person name="Butler K."/>
        </authorList>
    </citation>
    <scope>NUCLEOTIDE SEQUENCE [LARGE SCALE GENOMIC DNA]</scope>
    <source>
        <strain evidence="3 4">JCM 13586</strain>
    </source>
</reference>
<feature type="chain" id="PRO_5015442955" evidence="1">
    <location>
        <begin position="22"/>
        <end position="122"/>
    </location>
</feature>
<dbReference type="SMART" id="SM00450">
    <property type="entry name" value="RHOD"/>
    <property type="match status" value="1"/>
</dbReference>
<comment type="caution">
    <text evidence="3">The sequence shown here is derived from an EMBL/GenBank/DDBJ whole genome shotgun (WGS) entry which is preliminary data.</text>
</comment>
<keyword evidence="1" id="KW-0732">Signal</keyword>
<dbReference type="Gene3D" id="3.40.250.10">
    <property type="entry name" value="Rhodanese-like domain"/>
    <property type="match status" value="1"/>
</dbReference>
<organism evidence="3 4">
    <name type="scientific">Photobacterium lutimaris</name>
    <dbReference type="NCBI Taxonomy" id="388278"/>
    <lineage>
        <taxon>Bacteria</taxon>
        <taxon>Pseudomonadati</taxon>
        <taxon>Pseudomonadota</taxon>
        <taxon>Gammaproteobacteria</taxon>
        <taxon>Vibrionales</taxon>
        <taxon>Vibrionaceae</taxon>
        <taxon>Photobacterium</taxon>
    </lineage>
</organism>
<dbReference type="PANTHER" id="PTHR45431:SF3">
    <property type="entry name" value="RHODANESE-LIKE DOMAIN-CONTAINING PROTEIN 15, CHLOROPLASTIC"/>
    <property type="match status" value="1"/>
</dbReference>
<evidence type="ECO:0000259" key="2">
    <source>
        <dbReference type="PROSITE" id="PS50206"/>
    </source>
</evidence>
<gene>
    <name evidence="3" type="ORF">C9I99_22555</name>
</gene>
<dbReference type="Proteomes" id="UP000241222">
    <property type="component" value="Unassembled WGS sequence"/>
</dbReference>
<keyword evidence="4" id="KW-1185">Reference proteome</keyword>
<evidence type="ECO:0000313" key="4">
    <source>
        <dbReference type="Proteomes" id="UP000241222"/>
    </source>
</evidence>
<dbReference type="PROSITE" id="PS50206">
    <property type="entry name" value="RHODANESE_3"/>
    <property type="match status" value="1"/>
</dbReference>
<dbReference type="OrthoDB" id="9814704at2"/>
<feature type="signal peptide" evidence="1">
    <location>
        <begin position="1"/>
        <end position="21"/>
    </location>
</feature>
<accession>A0A2T3IR72</accession>
<name>A0A2T3IR72_9GAMM</name>
<sequence>MQRLLIATAFLLGSIANTSIAEVVTPEVFWQSYHGTHSGKPMIIDVRSHEEFIEGHLPSAINIPYEQIELLTTFAPDKSQSLFIYCRSGRRSGIAEEVLYKLGYSNIYNGESYKALIKAMPK</sequence>
<dbReference type="Pfam" id="PF00581">
    <property type="entry name" value="Rhodanese"/>
    <property type="match status" value="1"/>
</dbReference>
<evidence type="ECO:0000256" key="1">
    <source>
        <dbReference type="SAM" id="SignalP"/>
    </source>
</evidence>
<dbReference type="InterPro" id="IPR052367">
    <property type="entry name" value="Thiosulfate_ST/Rhodanese-like"/>
</dbReference>
<dbReference type="AlphaFoldDB" id="A0A2T3IR72"/>
<protein>
    <submittedName>
        <fullName evidence="3">Rhodanese-like domain-containing protein</fullName>
    </submittedName>
</protein>
<dbReference type="SUPFAM" id="SSF52821">
    <property type="entry name" value="Rhodanese/Cell cycle control phosphatase"/>
    <property type="match status" value="1"/>
</dbReference>
<dbReference type="InterPro" id="IPR036873">
    <property type="entry name" value="Rhodanese-like_dom_sf"/>
</dbReference>
<feature type="domain" description="Rhodanese" evidence="2">
    <location>
        <begin position="37"/>
        <end position="118"/>
    </location>
</feature>
<dbReference type="PANTHER" id="PTHR45431">
    <property type="entry name" value="RHODANESE-LIKE DOMAIN-CONTAINING PROTEIN 15, CHLOROPLASTIC"/>
    <property type="match status" value="1"/>
</dbReference>
<dbReference type="CDD" id="cd00158">
    <property type="entry name" value="RHOD"/>
    <property type="match status" value="1"/>
</dbReference>
<proteinExistence type="predicted"/>